<dbReference type="AlphaFoldDB" id="A0A9D2WRC3"/>
<keyword evidence="3 5" id="KW-1133">Transmembrane helix</keyword>
<comment type="caution">
    <text evidence="6">The sequence shown here is derived from an EMBL/GenBank/DDBJ whole genome shotgun (WGS) entry which is preliminary data.</text>
</comment>
<feature type="transmembrane region" description="Helical" evidence="5">
    <location>
        <begin position="72"/>
        <end position="98"/>
    </location>
</feature>
<dbReference type="Pfam" id="PF02361">
    <property type="entry name" value="CbiQ"/>
    <property type="match status" value="1"/>
</dbReference>
<evidence type="ECO:0000256" key="1">
    <source>
        <dbReference type="ARBA" id="ARBA00004141"/>
    </source>
</evidence>
<dbReference type="OrthoDB" id="8075495at2"/>
<dbReference type="CDD" id="cd16914">
    <property type="entry name" value="EcfT"/>
    <property type="match status" value="1"/>
</dbReference>
<keyword evidence="7" id="KW-1185">Reference proteome</keyword>
<proteinExistence type="predicted"/>
<name>A0A9D2WRC3_9FIRM</name>
<keyword evidence="2 5" id="KW-0812">Transmembrane</keyword>
<reference evidence="6" key="1">
    <citation type="submission" date="2016-02" db="EMBL/GenBank/DDBJ databases">
        <title>Draft Genome Sequence of Sporotomaculum syntrophicum Strain FB, a Syntrophic Benzoate Degrader.</title>
        <authorList>
            <person name="Nobu M.K."/>
            <person name="Narihiro T."/>
            <person name="Qiu Y.-L."/>
            <person name="Ohashi A."/>
            <person name="Liu W.-T."/>
            <person name="Yuji S."/>
        </authorList>
    </citation>
    <scope>NUCLEOTIDE SEQUENCE</scope>
    <source>
        <strain evidence="6">FB</strain>
    </source>
</reference>
<feature type="transmembrane region" description="Helical" evidence="5">
    <location>
        <begin position="25"/>
        <end position="52"/>
    </location>
</feature>
<dbReference type="GO" id="GO:0005886">
    <property type="term" value="C:plasma membrane"/>
    <property type="evidence" value="ECO:0007669"/>
    <property type="project" value="TreeGrafter"/>
</dbReference>
<gene>
    <name evidence="6" type="primary">ecfT_1</name>
    <name evidence="6" type="ORF">SPSYN_01328</name>
</gene>
<comment type="subcellular location">
    <subcellularLocation>
        <location evidence="1">Membrane</location>
        <topology evidence="1">Multi-pass membrane protein</topology>
    </subcellularLocation>
</comment>
<dbReference type="EMBL" id="LSRS01000003">
    <property type="protein sequence ID" value="KAF1085192.1"/>
    <property type="molecule type" value="Genomic_DNA"/>
</dbReference>
<feature type="transmembrane region" description="Helical" evidence="5">
    <location>
        <begin position="110"/>
        <end position="130"/>
    </location>
</feature>
<dbReference type="PANTHER" id="PTHR33514">
    <property type="entry name" value="PROTEIN ABCI12, CHLOROPLASTIC"/>
    <property type="match status" value="1"/>
</dbReference>
<evidence type="ECO:0000256" key="4">
    <source>
        <dbReference type="ARBA" id="ARBA00023136"/>
    </source>
</evidence>
<evidence type="ECO:0000256" key="5">
    <source>
        <dbReference type="SAM" id="Phobius"/>
    </source>
</evidence>
<accession>A0A9D2WRC3</accession>
<protein>
    <submittedName>
        <fullName evidence="6">Energy-coupling factor transporter transmembrane protein EcfT</fullName>
    </submittedName>
</protein>
<evidence type="ECO:0000256" key="2">
    <source>
        <dbReference type="ARBA" id="ARBA00022692"/>
    </source>
</evidence>
<dbReference type="PANTHER" id="PTHR33514:SF13">
    <property type="entry name" value="PROTEIN ABCI12, CHLOROPLASTIC"/>
    <property type="match status" value="1"/>
</dbReference>
<evidence type="ECO:0000256" key="3">
    <source>
        <dbReference type="ARBA" id="ARBA00022989"/>
    </source>
</evidence>
<keyword evidence="4 5" id="KW-0472">Membrane</keyword>
<evidence type="ECO:0000313" key="7">
    <source>
        <dbReference type="Proteomes" id="UP000798488"/>
    </source>
</evidence>
<organism evidence="6 7">
    <name type="scientific">Sporotomaculum syntrophicum</name>
    <dbReference type="NCBI Taxonomy" id="182264"/>
    <lineage>
        <taxon>Bacteria</taxon>
        <taxon>Bacillati</taxon>
        <taxon>Bacillota</taxon>
        <taxon>Clostridia</taxon>
        <taxon>Eubacteriales</taxon>
        <taxon>Desulfallaceae</taxon>
        <taxon>Sporotomaculum</taxon>
    </lineage>
</organism>
<dbReference type="Proteomes" id="UP000798488">
    <property type="component" value="Unassembled WGS sequence"/>
</dbReference>
<dbReference type="InterPro" id="IPR003339">
    <property type="entry name" value="ABC/ECF_trnsptr_transmembrane"/>
</dbReference>
<dbReference type="RefSeq" id="WP_161821694.1">
    <property type="nucleotide sequence ID" value="NZ_LSRS01000003.1"/>
</dbReference>
<evidence type="ECO:0000313" key="6">
    <source>
        <dbReference type="EMBL" id="KAF1085192.1"/>
    </source>
</evidence>
<sequence>MNNISMGQYLPAGSPVHRLDPRSKLICIALLVPAVLMTSNPLGLTLVSLWTLLVVLLSGIKPGLYWQSLKPLWVLLLISFVLQVFFTPGNALLTLGFIKISREGLLYSGWLLWRISVLLLAASVLTFTTTPLQLTMALEWLLSPLRRMRVPVQELAMMINLALRFVPTLFDEARMLLLAQRSRGTDFNSGSIKERVSRLTPFMVPLLTNIFSRADELALAMEIRCYRVGAARSRLHVMRFRPADYAALFLNTAILAAVITAKAL</sequence>